<dbReference type="Pfam" id="PF13476">
    <property type="entry name" value="AAA_23"/>
    <property type="match status" value="1"/>
</dbReference>
<dbReference type="PANTHER" id="PTHR32114">
    <property type="entry name" value="ABC TRANSPORTER ABCH.3"/>
    <property type="match status" value="1"/>
</dbReference>
<comment type="similarity">
    <text evidence="1">Belongs to the SMC family. SbcC subfamily.</text>
</comment>
<dbReference type="Proteomes" id="UP001637994">
    <property type="component" value="Unassembled WGS sequence"/>
</dbReference>
<dbReference type="Pfam" id="PF13558">
    <property type="entry name" value="SbcC_Walker_B"/>
    <property type="match status" value="1"/>
</dbReference>
<feature type="domain" description="Rad50/SbcC-type AAA" evidence="5">
    <location>
        <begin position="5"/>
        <end position="211"/>
    </location>
</feature>
<feature type="coiled-coil region" evidence="4">
    <location>
        <begin position="617"/>
        <end position="654"/>
    </location>
</feature>
<dbReference type="EMBL" id="JBGMEF010000019">
    <property type="protein sequence ID" value="MFO3667272.1"/>
    <property type="molecule type" value="Genomic_DNA"/>
</dbReference>
<keyword evidence="7" id="KW-1185">Reference proteome</keyword>
<name>A0ABW9MD61_9FIRM</name>
<comment type="subunit">
    <text evidence="2">Heterodimer of SbcC and SbcD.</text>
</comment>
<evidence type="ECO:0000313" key="7">
    <source>
        <dbReference type="Proteomes" id="UP001637994"/>
    </source>
</evidence>
<evidence type="ECO:0000313" key="6">
    <source>
        <dbReference type="EMBL" id="MFO3667272.1"/>
    </source>
</evidence>
<evidence type="ECO:0000256" key="2">
    <source>
        <dbReference type="ARBA" id="ARBA00011322"/>
    </source>
</evidence>
<sequence length="1011" mass="116200">MKAKRLKMRGFLTYKNEIEIDFTKFFDKKIFLISGPTGSGKTTIFDAISFALYGSIPREISQENMRSDYLKEDDPDTFVEFEFEIGSKTYLIERYPNQRSMGARGPRNLGHKAILFDISDEKKLLADKPRDVEPMVKEIVGLDVDQFSKVMLLAQGKFQEFLSAKSDVKAALLSDIFKTKKYRDITDKLKEKAKISKNKINEIDDKLSNIISYDEILKEVINGDYILALDFKIILKIIGDNEKDLSSQLSELQKDEDSLDKNIKDSYRNLEKSKNTNENISSYQKSQAAYNLLYKNFEEKSKEKSDLDLASFAKSIKIYEERIEKTQDSIENLTKNLEADKNLLEEKNAEAKNLEKDLAKIDDLAKNLDKNKLGLAEKEKTYQALGEFLSNKKAYESIKTIEKEKQDLEEKIKNIDENLENLRKTYGQAREDKAKLKEEGLELKEKLRAREDKLLSLKKDQARLLENKAYEKDIESLSKERENYLNLKDKASLDREIDQLNYFIERLNHDGICPVCGTRHEEKFPLHKSEGLDFDKIVEKLNDLNLSFEKIRLLIDKNIKDLEMDDSLENIRGLIKDNEDLIKSYGDLLGKNQKEIDLKDKLLQKTEEEGKILGLEKEKLAQALKEINVKLDRLQELKIAYLGQKEKMEGLKEEALLAEIKSFEKNIKEASDFIERTKSHDQEIKLALSSLKAEIGSFEKTLSENKENLTAYQKEFEDKVAEKFENQEDYRSYLDKFNDLDLIKIENQEYFKNLDRLKANLDNLKDFKDLDLIDLEIFKEKITDLEEKAKSLADRKLSLNQGLSSFKRAGLEIRAISQEFEKEKNKSLSLTRLADLASGTSGANKGREKIDFETYILSVYFDRVLNFANKRFNKMTEGQFTMLRKKEATDNRSKAGLDIEILDANTGKRRPATSLSGGESFLASLSLALGLSDEIGAENGGIRIDTLFIDEGFGTLSKEFLDNAIRAIEEISKDDRFVGLISHVDELKDAIDAKILISYEPSDGSKIEVKA</sequence>
<evidence type="ECO:0000256" key="1">
    <source>
        <dbReference type="ARBA" id="ARBA00006930"/>
    </source>
</evidence>
<keyword evidence="4" id="KW-0175">Coiled coil</keyword>
<dbReference type="InterPro" id="IPR027417">
    <property type="entry name" value="P-loop_NTPase"/>
</dbReference>
<protein>
    <recommendedName>
        <fullName evidence="3">Nuclease SbcCD subunit C</fullName>
    </recommendedName>
</protein>
<evidence type="ECO:0000259" key="5">
    <source>
        <dbReference type="Pfam" id="PF13476"/>
    </source>
</evidence>
<accession>A0ABW9MD61</accession>
<feature type="coiled-coil region" evidence="4">
    <location>
        <begin position="316"/>
        <end position="494"/>
    </location>
</feature>
<dbReference type="Gene3D" id="3.40.50.300">
    <property type="entry name" value="P-loop containing nucleotide triphosphate hydrolases"/>
    <property type="match status" value="2"/>
</dbReference>
<evidence type="ECO:0000256" key="3">
    <source>
        <dbReference type="ARBA" id="ARBA00013368"/>
    </source>
</evidence>
<dbReference type="InterPro" id="IPR038729">
    <property type="entry name" value="Rad50/SbcC_AAA"/>
</dbReference>
<dbReference type="RefSeq" id="WP_410035620.1">
    <property type="nucleotide sequence ID" value="NZ_JBGMEF010000019.1"/>
</dbReference>
<reference evidence="6 7" key="1">
    <citation type="journal article" date="2025" name="Anaerobe">
        <title>Description of Anaerococcus kampingiae sp. nov., Anaerococcus groningensis sp. nov., Anaerococcus martiniensis sp. nov., and Anaerococcus cruorum sp. nov., isolated from human clinical specimens.</title>
        <authorList>
            <person name="Boiten K.E."/>
            <person name="Meijer J."/>
            <person name="van Wezel E.M."/>
            <person name="Veloo A.C.M."/>
        </authorList>
    </citation>
    <scope>NUCLEOTIDE SEQUENCE [LARGE SCALE GENOMIC DNA]</scope>
    <source>
        <strain evidence="6 7">ENR0874</strain>
    </source>
</reference>
<evidence type="ECO:0000256" key="4">
    <source>
        <dbReference type="SAM" id="Coils"/>
    </source>
</evidence>
<feature type="coiled-coil region" evidence="4">
    <location>
        <begin position="740"/>
        <end position="795"/>
    </location>
</feature>
<dbReference type="PANTHER" id="PTHR32114:SF2">
    <property type="entry name" value="ABC TRANSPORTER ABCH.3"/>
    <property type="match status" value="1"/>
</dbReference>
<dbReference type="SUPFAM" id="SSF52540">
    <property type="entry name" value="P-loop containing nucleoside triphosphate hydrolases"/>
    <property type="match status" value="1"/>
</dbReference>
<proteinExistence type="inferred from homology"/>
<organism evidence="6 7">
    <name type="scientific">Anaerococcus kampingae</name>
    <dbReference type="NCBI Taxonomy" id="3115614"/>
    <lineage>
        <taxon>Bacteria</taxon>
        <taxon>Bacillati</taxon>
        <taxon>Bacillota</taxon>
        <taxon>Tissierellia</taxon>
        <taxon>Tissierellales</taxon>
        <taxon>Peptoniphilaceae</taxon>
        <taxon>Anaerococcus</taxon>
    </lineage>
</organism>
<gene>
    <name evidence="6" type="ORF">ACCQ42_05755</name>
</gene>
<comment type="caution">
    <text evidence="6">The sequence shown here is derived from an EMBL/GenBank/DDBJ whole genome shotgun (WGS) entry which is preliminary data.</text>
</comment>